<evidence type="ECO:0000256" key="4">
    <source>
        <dbReference type="ARBA" id="ARBA00023239"/>
    </source>
</evidence>
<evidence type="ECO:0000259" key="5">
    <source>
        <dbReference type="Pfam" id="PF01397"/>
    </source>
</evidence>
<comment type="pathway">
    <text evidence="2">Secondary metabolite biosynthesis; terpenoid biosynthesis.</text>
</comment>
<comment type="caution">
    <text evidence="7">The sequence shown here is derived from an EMBL/GenBank/DDBJ whole genome shotgun (WGS) entry which is preliminary data.</text>
</comment>
<keyword evidence="4 7" id="KW-0456">Lyase</keyword>
<dbReference type="STRING" id="429701.A0A2G9HRE5"/>
<evidence type="ECO:0000256" key="3">
    <source>
        <dbReference type="ARBA" id="ARBA00022723"/>
    </source>
</evidence>
<dbReference type="EC" id="4.2.3.22" evidence="7"/>
<dbReference type="PANTHER" id="PTHR31225">
    <property type="entry name" value="OS04G0344100 PROTEIN-RELATED"/>
    <property type="match status" value="1"/>
</dbReference>
<protein>
    <submittedName>
        <fullName evidence="7">Germacradienol synthase</fullName>
        <ecNumber evidence="7">4.2.3.22</ecNumber>
    </submittedName>
</protein>
<feature type="domain" description="Terpene synthase metal-binding" evidence="6">
    <location>
        <begin position="122"/>
        <end position="235"/>
    </location>
</feature>
<dbReference type="InterPro" id="IPR036965">
    <property type="entry name" value="Terpene_synth_N_sf"/>
</dbReference>
<dbReference type="InterPro" id="IPR008930">
    <property type="entry name" value="Terpenoid_cyclase/PrenylTrfase"/>
</dbReference>
<organism evidence="7 8">
    <name type="scientific">Handroanthus impetiginosus</name>
    <dbReference type="NCBI Taxonomy" id="429701"/>
    <lineage>
        <taxon>Eukaryota</taxon>
        <taxon>Viridiplantae</taxon>
        <taxon>Streptophyta</taxon>
        <taxon>Embryophyta</taxon>
        <taxon>Tracheophyta</taxon>
        <taxon>Spermatophyta</taxon>
        <taxon>Magnoliopsida</taxon>
        <taxon>eudicotyledons</taxon>
        <taxon>Gunneridae</taxon>
        <taxon>Pentapetalae</taxon>
        <taxon>asterids</taxon>
        <taxon>lamiids</taxon>
        <taxon>Lamiales</taxon>
        <taxon>Bignoniaceae</taxon>
        <taxon>Crescentiina</taxon>
        <taxon>Tabebuia alliance</taxon>
        <taxon>Handroanthus</taxon>
    </lineage>
</organism>
<evidence type="ECO:0000259" key="6">
    <source>
        <dbReference type="Pfam" id="PF03936"/>
    </source>
</evidence>
<reference evidence="8" key="1">
    <citation type="journal article" date="2018" name="Gigascience">
        <title>Genome assembly of the Pink Ipe (Handroanthus impetiginosus, Bignoniaceae), a highly valued, ecologically keystone Neotropical timber forest tree.</title>
        <authorList>
            <person name="Silva-Junior O.B."/>
            <person name="Grattapaglia D."/>
            <person name="Novaes E."/>
            <person name="Collevatti R.G."/>
        </authorList>
    </citation>
    <scope>NUCLEOTIDE SEQUENCE [LARGE SCALE GENOMIC DNA]</scope>
    <source>
        <strain evidence="8">cv. UFG-1</strain>
    </source>
</reference>
<dbReference type="InterPro" id="IPR050148">
    <property type="entry name" value="Terpene_synthase-like"/>
</dbReference>
<evidence type="ECO:0000313" key="7">
    <source>
        <dbReference type="EMBL" id="PIN20092.1"/>
    </source>
</evidence>
<dbReference type="GO" id="GO:0034004">
    <property type="term" value="F:germacradienol synthase activity"/>
    <property type="evidence" value="ECO:0007669"/>
    <property type="project" value="UniProtKB-EC"/>
</dbReference>
<dbReference type="Gene3D" id="1.10.600.10">
    <property type="entry name" value="Farnesyl Diphosphate Synthase"/>
    <property type="match status" value="1"/>
</dbReference>
<evidence type="ECO:0000313" key="8">
    <source>
        <dbReference type="Proteomes" id="UP000231279"/>
    </source>
</evidence>
<dbReference type="SUPFAM" id="SSF48239">
    <property type="entry name" value="Terpenoid cyclases/Protein prenyltransferases"/>
    <property type="match status" value="1"/>
</dbReference>
<dbReference type="SUPFAM" id="SSF48576">
    <property type="entry name" value="Terpenoid synthases"/>
    <property type="match status" value="1"/>
</dbReference>
<accession>A0A2G9HRE5</accession>
<dbReference type="Gene3D" id="1.50.10.130">
    <property type="entry name" value="Terpene synthase, N-terminal domain"/>
    <property type="match status" value="1"/>
</dbReference>
<dbReference type="Pfam" id="PF01397">
    <property type="entry name" value="Terpene_synth"/>
    <property type="match status" value="1"/>
</dbReference>
<dbReference type="EMBL" id="NKXS01001174">
    <property type="protein sequence ID" value="PIN20092.1"/>
    <property type="molecule type" value="Genomic_DNA"/>
</dbReference>
<dbReference type="OrthoDB" id="1265640at2759"/>
<evidence type="ECO:0000256" key="2">
    <source>
        <dbReference type="ARBA" id="ARBA00004721"/>
    </source>
</evidence>
<dbReference type="InterPro" id="IPR005630">
    <property type="entry name" value="Terpene_synthase_metal-bd"/>
</dbReference>
<dbReference type="Proteomes" id="UP000231279">
    <property type="component" value="Unassembled WGS sequence"/>
</dbReference>
<keyword evidence="8" id="KW-1185">Reference proteome</keyword>
<dbReference type="InterPro" id="IPR008949">
    <property type="entry name" value="Isoprenoid_synthase_dom_sf"/>
</dbReference>
<proteinExistence type="predicted"/>
<dbReference type="PANTHER" id="PTHR31225:SF221">
    <property type="entry name" value="(-)-GERMACRENE D SYNTHASE"/>
    <property type="match status" value="1"/>
</dbReference>
<comment type="cofactor">
    <cofactor evidence="1">
        <name>Mg(2+)</name>
        <dbReference type="ChEBI" id="CHEBI:18420"/>
    </cofactor>
</comment>
<sequence length="281" mass="32319">MVNHFKDHTGKFAESLISNVKGMLTLYEAAHFGLNGEDILDQALEFCSTHLKSIVGHVSSSLATQINETLNMPLRKSFNRLGAKKFMSMYQQEESHNEILLKFAKLDFNMLQKMHRKVGLQDFGNKLPFARDRVVEYYFWILSVFFEPQYSLAIRRILTKVIAMTSIIDDIYDIYGTLDDLQLFTDAIQRWEPCALEKLRPYMRICYQALSDVYAEIEDDMKILGTSYRVHYAKEEEIIEWVSSEPLIVRASSAICRLMDDMVGHGIKGSIIGPKVAAFHP</sequence>
<dbReference type="GO" id="GO:0000287">
    <property type="term" value="F:magnesium ion binding"/>
    <property type="evidence" value="ECO:0007669"/>
    <property type="project" value="InterPro"/>
</dbReference>
<name>A0A2G9HRE5_9LAMI</name>
<dbReference type="GO" id="GO:0016114">
    <property type="term" value="P:terpenoid biosynthetic process"/>
    <property type="evidence" value="ECO:0007669"/>
    <property type="project" value="InterPro"/>
</dbReference>
<dbReference type="InterPro" id="IPR001906">
    <property type="entry name" value="Terpene_synth_N"/>
</dbReference>
<dbReference type="GO" id="GO:0010333">
    <property type="term" value="F:terpene synthase activity"/>
    <property type="evidence" value="ECO:0007669"/>
    <property type="project" value="InterPro"/>
</dbReference>
<dbReference type="Pfam" id="PF03936">
    <property type="entry name" value="Terpene_synth_C"/>
    <property type="match status" value="1"/>
</dbReference>
<feature type="domain" description="Terpene synthase N-terminal" evidence="5">
    <location>
        <begin position="2"/>
        <end position="70"/>
    </location>
</feature>
<gene>
    <name evidence="7" type="ORF">CDL12_07216</name>
</gene>
<evidence type="ECO:0000256" key="1">
    <source>
        <dbReference type="ARBA" id="ARBA00001946"/>
    </source>
</evidence>
<dbReference type="AlphaFoldDB" id="A0A2G9HRE5"/>
<keyword evidence="3" id="KW-0479">Metal-binding</keyword>